<dbReference type="InterPro" id="IPR029062">
    <property type="entry name" value="Class_I_gatase-like"/>
</dbReference>
<dbReference type="PANTHER" id="PTHR47784:SF5">
    <property type="entry name" value="STEROL UPTAKE CONTROL PROTEIN 2"/>
    <property type="match status" value="1"/>
</dbReference>
<accession>A0A8H7MK39</accession>
<dbReference type="GO" id="GO:0001228">
    <property type="term" value="F:DNA-binding transcription activator activity, RNA polymerase II-specific"/>
    <property type="evidence" value="ECO:0007669"/>
    <property type="project" value="TreeGrafter"/>
</dbReference>
<reference evidence="4" key="1">
    <citation type="submission" date="2018-12" db="EMBL/GenBank/DDBJ databases">
        <authorList>
            <person name="Syme R.A."/>
            <person name="Farfan-Caceres L."/>
            <person name="Lichtenzveig J."/>
        </authorList>
    </citation>
    <scope>NUCLEOTIDE SEQUENCE</scope>
    <source>
        <strain evidence="4">Al4</strain>
    </source>
</reference>
<dbReference type="Pfam" id="PF01965">
    <property type="entry name" value="DJ-1_PfpI"/>
    <property type="match status" value="1"/>
</dbReference>
<dbReference type="InterPro" id="IPR002818">
    <property type="entry name" value="DJ-1/PfpI"/>
</dbReference>
<evidence type="ECO:0000313" key="4">
    <source>
        <dbReference type="EMBL" id="KAF9696637.1"/>
    </source>
</evidence>
<evidence type="ECO:0000259" key="3">
    <source>
        <dbReference type="PROSITE" id="PS50048"/>
    </source>
</evidence>
<feature type="domain" description="Zn(2)-C6 fungal-type" evidence="3">
    <location>
        <begin position="277"/>
        <end position="306"/>
    </location>
</feature>
<dbReference type="InterPro" id="IPR053157">
    <property type="entry name" value="Sterol_Uptake_Regulator"/>
</dbReference>
<reference evidence="4" key="2">
    <citation type="submission" date="2020-09" db="EMBL/GenBank/DDBJ databases">
        <title>Reference genome assembly for Australian Ascochyta lentis isolate Al4.</title>
        <authorList>
            <person name="Lee R.C."/>
            <person name="Farfan-Caceres L.M."/>
            <person name="Debler J.W."/>
            <person name="Williams A.H."/>
            <person name="Henares B.M."/>
        </authorList>
    </citation>
    <scope>NUCLEOTIDE SEQUENCE</scope>
    <source>
        <strain evidence="4">Al4</strain>
    </source>
</reference>
<dbReference type="PANTHER" id="PTHR47784">
    <property type="entry name" value="STEROL UPTAKE CONTROL PROTEIN 2"/>
    <property type="match status" value="1"/>
</dbReference>
<dbReference type="SMART" id="SM00066">
    <property type="entry name" value="GAL4"/>
    <property type="match status" value="1"/>
</dbReference>
<keyword evidence="5" id="KW-1185">Reference proteome</keyword>
<evidence type="ECO:0000256" key="2">
    <source>
        <dbReference type="SAM" id="MobiDB-lite"/>
    </source>
</evidence>
<dbReference type="OrthoDB" id="3546279at2759"/>
<organism evidence="4 5">
    <name type="scientific">Ascochyta lentis</name>
    <dbReference type="NCBI Taxonomy" id="205686"/>
    <lineage>
        <taxon>Eukaryota</taxon>
        <taxon>Fungi</taxon>
        <taxon>Dikarya</taxon>
        <taxon>Ascomycota</taxon>
        <taxon>Pezizomycotina</taxon>
        <taxon>Dothideomycetes</taxon>
        <taxon>Pleosporomycetidae</taxon>
        <taxon>Pleosporales</taxon>
        <taxon>Pleosporineae</taxon>
        <taxon>Didymellaceae</taxon>
        <taxon>Ascochyta</taxon>
    </lineage>
</organism>
<name>A0A8H7MK39_9PLEO</name>
<feature type="region of interest" description="Disordered" evidence="2">
    <location>
        <begin position="315"/>
        <end position="346"/>
    </location>
</feature>
<dbReference type="PROSITE" id="PS50048">
    <property type="entry name" value="ZN2_CY6_FUNGAL_2"/>
    <property type="match status" value="1"/>
</dbReference>
<dbReference type="SUPFAM" id="SSF52317">
    <property type="entry name" value="Class I glutamine amidotransferase-like"/>
    <property type="match status" value="1"/>
</dbReference>
<feature type="compositionally biased region" description="Low complexity" evidence="2">
    <location>
        <begin position="317"/>
        <end position="333"/>
    </location>
</feature>
<dbReference type="CDD" id="cd00067">
    <property type="entry name" value="GAL4"/>
    <property type="match status" value="1"/>
</dbReference>
<dbReference type="SUPFAM" id="SSF57701">
    <property type="entry name" value="Zn2/Cys6 DNA-binding domain"/>
    <property type="match status" value="1"/>
</dbReference>
<dbReference type="PROSITE" id="PS00463">
    <property type="entry name" value="ZN2_CY6_FUNGAL_1"/>
    <property type="match status" value="1"/>
</dbReference>
<comment type="caution">
    <text evidence="4">The sequence shown here is derived from an EMBL/GenBank/DDBJ whole genome shotgun (WGS) entry which is preliminary data.</text>
</comment>
<proteinExistence type="predicted"/>
<dbReference type="InterPro" id="IPR001138">
    <property type="entry name" value="Zn2Cys6_DnaBD"/>
</dbReference>
<dbReference type="InterPro" id="IPR036864">
    <property type="entry name" value="Zn2-C6_fun-type_DNA-bd_sf"/>
</dbReference>
<evidence type="ECO:0000313" key="5">
    <source>
        <dbReference type="Proteomes" id="UP000651452"/>
    </source>
</evidence>
<dbReference type="EMBL" id="RZGK01000009">
    <property type="protein sequence ID" value="KAF9696637.1"/>
    <property type="molecule type" value="Genomic_DNA"/>
</dbReference>
<dbReference type="Pfam" id="PF00172">
    <property type="entry name" value="Zn_clus"/>
    <property type="match status" value="1"/>
</dbReference>
<dbReference type="Proteomes" id="UP000651452">
    <property type="component" value="Unassembled WGS sequence"/>
</dbReference>
<dbReference type="Gene3D" id="4.10.240.10">
    <property type="entry name" value="Zn(2)-C6 fungal-type DNA-binding domain"/>
    <property type="match status" value="1"/>
</dbReference>
<dbReference type="AlphaFoldDB" id="A0A8H7MK39"/>
<protein>
    <recommendedName>
        <fullName evidence="3">Zn(2)-C6 fungal-type domain-containing protein</fullName>
    </recommendedName>
</protein>
<gene>
    <name evidence="4" type="ORF">EKO04_005706</name>
</gene>
<sequence length="640" mass="70264">MLIKMAPFKVAVYLYPSADILDFSGPVEIYSMRPASGEAIFEVRTFGHHDRISSDSGTLVYVPNGTFEELKANIVDYDILVIPGAQFDVFDKLLPSKEGKELTALLRQFTNTSPRKEAGTRILQSVCTGAIILAASGILAGRTTTTHHLGLDMLKTVADEAAGGDSKVDVVKKRWVDAGTTEAGVRIINAAGVTSGIDTSLWIYEQLAGKEQADFVAEVAEFERRSEAWVLALRIDRQIAKPHRALALALEPYLTQQQRVFAYLTMPRLGSKKSRHGCVQCKARRVKCDENRPCGACARYRVECSLLSTSVLSRAHTVSQTPSTHTSSPSPETNELSVSPGPTPAEDVKYQQKAIHHYNSVTVLPEATNGEWMQDLELMHHYTAHAHMTMPGLEAAKQIWGFAVPQEGFKHPHLMHSILSFSANHLAYINLSRASYYHVLASTHQSAALTGLNGALADLGPANCHALFASASLTIMNAFADARTYSIEVLIEIFQLLRGMSFVLNTAVPWIENGPFAPIIRLSGADQLNKPSALLSSFLVEIQAASYPSPSESAESQASRIKAAEQLRHALQYSIDTSGHPALRAAMTWPTTLEADFLELLKKGSDPKARELLKLYCRLLEFASSEWWFISGWRGISSRI</sequence>
<keyword evidence="1" id="KW-0539">Nucleus</keyword>
<dbReference type="GO" id="GO:0008270">
    <property type="term" value="F:zinc ion binding"/>
    <property type="evidence" value="ECO:0007669"/>
    <property type="project" value="InterPro"/>
</dbReference>
<dbReference type="Gene3D" id="3.40.50.880">
    <property type="match status" value="1"/>
</dbReference>
<evidence type="ECO:0000256" key="1">
    <source>
        <dbReference type="ARBA" id="ARBA00023242"/>
    </source>
</evidence>